<dbReference type="SUPFAM" id="SSF51905">
    <property type="entry name" value="FAD/NAD(P)-binding domain"/>
    <property type="match status" value="1"/>
</dbReference>
<keyword evidence="2" id="KW-0285">Flavoprotein</keyword>
<keyword evidence="6" id="KW-0812">Transmembrane</keyword>
<dbReference type="EMBL" id="AYKW01000012">
    <property type="protein sequence ID" value="PIL31405.1"/>
    <property type="molecule type" value="Genomic_DNA"/>
</dbReference>
<dbReference type="InterPro" id="IPR050493">
    <property type="entry name" value="FAD-dep_Monooxygenase_BioMet"/>
</dbReference>
<organism evidence="8 9">
    <name type="scientific">Ganoderma sinense ZZ0214-1</name>
    <dbReference type="NCBI Taxonomy" id="1077348"/>
    <lineage>
        <taxon>Eukaryota</taxon>
        <taxon>Fungi</taxon>
        <taxon>Dikarya</taxon>
        <taxon>Basidiomycota</taxon>
        <taxon>Agaricomycotina</taxon>
        <taxon>Agaricomycetes</taxon>
        <taxon>Polyporales</taxon>
        <taxon>Polyporaceae</taxon>
        <taxon>Ganoderma</taxon>
    </lineage>
</organism>
<evidence type="ECO:0000256" key="5">
    <source>
        <dbReference type="ARBA" id="ARBA00023033"/>
    </source>
</evidence>
<dbReference type="STRING" id="1077348.A0A2G8SCA6"/>
<dbReference type="Proteomes" id="UP000230002">
    <property type="component" value="Unassembled WGS sequence"/>
</dbReference>
<sequence>MSAESTKSGPPLQTSLSINFLIIGGGIAGLTAAIALRRVGHNALVLEKANKATARGFGGGVRLPPNLTKILFHWGLKPVLMRRALISHTMTFMKYESSEYLGEHVWDKGVLKETRGIYMLSTHDDLYEIFYNKAIELGAEIQYDAHVVDIDVESRQVTLENGKTVSGDVLVGADGELGVSRETVVGTPANGHPTGVAMYDTLIPSGELEDYVKSIWKDNAIFTAFGNNQAMLAYPVHDTDEIALQFYGPDEKSGNYGDEPSVYVPDIAKGLHTKLLSRMTNADKAVRISVRAHEDIEDWVSDDGPLVVIGEAAHPFPPGTIQATAMAVEDAAVLAKLFSHLSEERQVQSFLYAFQELRQPRTRAVRAGEFGNIFYMTLADCEETVRRDNGMRAKAAAGGRNVLEGLAGDVSRLWDEIRTIFGYDCEDEADDWWVRWGVLRERAIQRSSVIMDEESMLFDFSAMGVHVHEVEAAGDSDE</sequence>
<dbReference type="InterPro" id="IPR002938">
    <property type="entry name" value="FAD-bd"/>
</dbReference>
<name>A0A2G8SCA6_9APHY</name>
<dbReference type="PANTHER" id="PTHR13789">
    <property type="entry name" value="MONOOXYGENASE"/>
    <property type="match status" value="1"/>
</dbReference>
<evidence type="ECO:0000256" key="4">
    <source>
        <dbReference type="ARBA" id="ARBA00023002"/>
    </source>
</evidence>
<dbReference type="AlphaFoldDB" id="A0A2G8SCA6"/>
<keyword evidence="3" id="KW-0274">FAD</keyword>
<evidence type="ECO:0000313" key="9">
    <source>
        <dbReference type="Proteomes" id="UP000230002"/>
    </source>
</evidence>
<gene>
    <name evidence="8" type="ORF">GSI_06106</name>
</gene>
<proteinExistence type="inferred from homology"/>
<evidence type="ECO:0000256" key="2">
    <source>
        <dbReference type="ARBA" id="ARBA00022630"/>
    </source>
</evidence>
<feature type="transmembrane region" description="Helical" evidence="6">
    <location>
        <begin position="16"/>
        <end position="36"/>
    </location>
</feature>
<dbReference type="GO" id="GO:0004497">
    <property type="term" value="F:monooxygenase activity"/>
    <property type="evidence" value="ECO:0007669"/>
    <property type="project" value="UniProtKB-KW"/>
</dbReference>
<evidence type="ECO:0000259" key="7">
    <source>
        <dbReference type="Pfam" id="PF01494"/>
    </source>
</evidence>
<evidence type="ECO:0000313" key="8">
    <source>
        <dbReference type="EMBL" id="PIL31405.1"/>
    </source>
</evidence>
<protein>
    <recommendedName>
        <fullName evidence="7">FAD-binding domain-containing protein</fullName>
    </recommendedName>
</protein>
<keyword evidence="9" id="KW-1185">Reference proteome</keyword>
<evidence type="ECO:0000256" key="6">
    <source>
        <dbReference type="SAM" id="Phobius"/>
    </source>
</evidence>
<dbReference type="OrthoDB" id="420606at2759"/>
<evidence type="ECO:0000256" key="3">
    <source>
        <dbReference type="ARBA" id="ARBA00022827"/>
    </source>
</evidence>
<reference evidence="8 9" key="1">
    <citation type="journal article" date="2015" name="Sci. Rep.">
        <title>Chromosome-level genome map provides insights into diverse defense mechanisms in the medicinal fungus Ganoderma sinense.</title>
        <authorList>
            <person name="Zhu Y."/>
            <person name="Xu J."/>
            <person name="Sun C."/>
            <person name="Zhou S."/>
            <person name="Xu H."/>
            <person name="Nelson D.R."/>
            <person name="Qian J."/>
            <person name="Song J."/>
            <person name="Luo H."/>
            <person name="Xiang L."/>
            <person name="Li Y."/>
            <person name="Xu Z."/>
            <person name="Ji A."/>
            <person name="Wang L."/>
            <person name="Lu S."/>
            <person name="Hayward A."/>
            <person name="Sun W."/>
            <person name="Li X."/>
            <person name="Schwartz D.C."/>
            <person name="Wang Y."/>
            <person name="Chen S."/>
        </authorList>
    </citation>
    <scope>NUCLEOTIDE SEQUENCE [LARGE SCALE GENOMIC DNA]</scope>
    <source>
        <strain evidence="8 9">ZZ0214-1</strain>
    </source>
</reference>
<comment type="caution">
    <text evidence="8">The sequence shown here is derived from an EMBL/GenBank/DDBJ whole genome shotgun (WGS) entry which is preliminary data.</text>
</comment>
<dbReference type="PANTHER" id="PTHR13789:SF147">
    <property type="entry name" value="PUTATIVE (AFU_ORTHOLOGUE AFUA_2G01950)-RELATED"/>
    <property type="match status" value="1"/>
</dbReference>
<dbReference type="Pfam" id="PF01494">
    <property type="entry name" value="FAD_binding_3"/>
    <property type="match status" value="1"/>
</dbReference>
<keyword evidence="5" id="KW-0503">Monooxygenase</keyword>
<dbReference type="Gene3D" id="3.50.50.60">
    <property type="entry name" value="FAD/NAD(P)-binding domain"/>
    <property type="match status" value="1"/>
</dbReference>
<dbReference type="PRINTS" id="PR00420">
    <property type="entry name" value="RNGMNOXGNASE"/>
</dbReference>
<evidence type="ECO:0000256" key="1">
    <source>
        <dbReference type="ARBA" id="ARBA00007992"/>
    </source>
</evidence>
<comment type="similarity">
    <text evidence="1">Belongs to the paxM FAD-dependent monooxygenase family.</text>
</comment>
<accession>A0A2G8SCA6</accession>
<keyword evidence="6" id="KW-1133">Transmembrane helix</keyword>
<dbReference type="GO" id="GO:0071949">
    <property type="term" value="F:FAD binding"/>
    <property type="evidence" value="ECO:0007669"/>
    <property type="project" value="InterPro"/>
</dbReference>
<keyword evidence="4" id="KW-0560">Oxidoreductase</keyword>
<keyword evidence="6" id="KW-0472">Membrane</keyword>
<feature type="domain" description="FAD-binding" evidence="7">
    <location>
        <begin position="21"/>
        <end position="365"/>
    </location>
</feature>
<dbReference type="InterPro" id="IPR036188">
    <property type="entry name" value="FAD/NAD-bd_sf"/>
</dbReference>